<dbReference type="NCBIfam" id="NF011957">
    <property type="entry name" value="PRK15428.1"/>
    <property type="match status" value="1"/>
</dbReference>
<evidence type="ECO:0000313" key="2">
    <source>
        <dbReference type="Proteomes" id="UP001589792"/>
    </source>
</evidence>
<accession>A0ABV6EHL5</accession>
<organism evidence="1 2">
    <name type="scientific">Serratia aquatilis</name>
    <dbReference type="NCBI Taxonomy" id="1737515"/>
    <lineage>
        <taxon>Bacteria</taxon>
        <taxon>Pseudomonadati</taxon>
        <taxon>Pseudomonadota</taxon>
        <taxon>Gammaproteobacteria</taxon>
        <taxon>Enterobacterales</taxon>
        <taxon>Yersiniaceae</taxon>
        <taxon>Serratia</taxon>
    </lineage>
</organism>
<proteinExistence type="predicted"/>
<reference evidence="1 2" key="1">
    <citation type="submission" date="2024-09" db="EMBL/GenBank/DDBJ databases">
        <authorList>
            <person name="Sun Q."/>
            <person name="Mori K."/>
        </authorList>
    </citation>
    <scope>NUCLEOTIDE SEQUENCE [LARGE SCALE GENOMIC DNA]</scope>
    <source>
        <strain evidence="1 2">CCM 8626</strain>
    </source>
</reference>
<dbReference type="Proteomes" id="UP001589792">
    <property type="component" value="Unassembled WGS sequence"/>
</dbReference>
<sequence>MTGSAEQIALLVSQVVARLAEREQRIYALRLQQLRQGIDPVVFLRHATLHLQLPDLGFIQRLAEGDGDDPAVSALHEAWSWGVRVHISLHQQLLAALPRSKLLPLPLSFSDHLGHQVRLSANRLLSYRDVATLDPCWLIVGRKTLLTPLAKECLPTRHIQLLRQE</sequence>
<name>A0ABV6EHL5_9GAMM</name>
<keyword evidence="2" id="KW-1185">Reference proteome</keyword>
<dbReference type="InterPro" id="IPR030992">
    <property type="entry name" value="PduM"/>
</dbReference>
<dbReference type="RefSeq" id="WP_380677972.1">
    <property type="nucleotide sequence ID" value="NZ_CP173186.1"/>
</dbReference>
<dbReference type="Pfam" id="PF15953">
    <property type="entry name" value="PDU_like"/>
    <property type="match status" value="1"/>
</dbReference>
<protein>
    <submittedName>
        <fullName evidence="1">Microcompartment protein PduM</fullName>
    </submittedName>
</protein>
<gene>
    <name evidence="1" type="primary">pduM</name>
    <name evidence="1" type="ORF">ACFFJ3_18205</name>
</gene>
<comment type="caution">
    <text evidence="1">The sequence shown here is derived from an EMBL/GenBank/DDBJ whole genome shotgun (WGS) entry which is preliminary data.</text>
</comment>
<dbReference type="NCBIfam" id="TIGR04493">
    <property type="entry name" value="microcomp_PduM"/>
    <property type="match status" value="1"/>
</dbReference>
<dbReference type="EMBL" id="JBHLXG010000018">
    <property type="protein sequence ID" value="MFC0228405.1"/>
    <property type="molecule type" value="Genomic_DNA"/>
</dbReference>
<evidence type="ECO:0000313" key="1">
    <source>
        <dbReference type="EMBL" id="MFC0228405.1"/>
    </source>
</evidence>